<evidence type="ECO:0000313" key="2">
    <source>
        <dbReference type="Proteomes" id="UP000214673"/>
    </source>
</evidence>
<organism evidence="1 2">
    <name type="scientific">Haematobacter missouriensis</name>
    <dbReference type="NCBI Taxonomy" id="366616"/>
    <lineage>
        <taxon>Bacteria</taxon>
        <taxon>Pseudomonadati</taxon>
        <taxon>Pseudomonadota</taxon>
        <taxon>Alphaproteobacteria</taxon>
        <taxon>Rhodobacterales</taxon>
        <taxon>Paracoccaceae</taxon>
        <taxon>Haematobacter</taxon>
    </lineage>
</organism>
<keyword evidence="2" id="KW-1185">Reference proteome</keyword>
<comment type="caution">
    <text evidence="1">The sequence shown here is derived from an EMBL/GenBank/DDBJ whole genome shotgun (WGS) entry which is preliminary data.</text>
</comment>
<dbReference type="Proteomes" id="UP000214673">
    <property type="component" value="Unassembled WGS sequence"/>
</dbReference>
<dbReference type="EMBL" id="NIPV01000018">
    <property type="protein sequence ID" value="OWJ77477.1"/>
    <property type="molecule type" value="Genomic_DNA"/>
</dbReference>
<name>A0ABX3ZVN8_9RHOB</name>
<reference evidence="1 2" key="1">
    <citation type="submission" date="2016-11" db="EMBL/GenBank/DDBJ databases">
        <title>Comparison of Traditional DNA-DNA Hybridization with In Silico Genomic Analysis.</title>
        <authorList>
            <person name="Nicholson A.C."/>
            <person name="Sammons S."/>
            <person name="Humrighouse B.W."/>
            <person name="Graziano J."/>
            <person name="Lasker B."/>
            <person name="Whitney A.M."/>
            <person name="Mcquiston J.R."/>
        </authorList>
    </citation>
    <scope>NUCLEOTIDE SEQUENCE [LARGE SCALE GENOMIC DNA]</scope>
    <source>
        <strain evidence="1 2">H1892</strain>
    </source>
</reference>
<sequence length="74" mass="8232">MVLLARDAQIALTPAAHGGFVTDELPCQVRPNADGRLMDECPRKLEQRIRQTSCVMSDRLPEKLQGEFWPVGPA</sequence>
<gene>
    <name evidence="1" type="ORF">CDV53_06005</name>
</gene>
<accession>A0ABX3ZVN8</accession>
<protein>
    <submittedName>
        <fullName evidence="1">Uncharacterized protein</fullName>
    </submittedName>
</protein>
<evidence type="ECO:0000313" key="1">
    <source>
        <dbReference type="EMBL" id="OWJ77477.1"/>
    </source>
</evidence>
<proteinExistence type="predicted"/>